<evidence type="ECO:0000313" key="7">
    <source>
        <dbReference type="EMBL" id="TCK17865.1"/>
    </source>
</evidence>
<feature type="domain" description="CusB-like beta-barrel" evidence="5">
    <location>
        <begin position="229"/>
        <end position="303"/>
    </location>
</feature>
<dbReference type="InterPro" id="IPR051909">
    <property type="entry name" value="MFP_Cation_Efflux"/>
</dbReference>
<dbReference type="RefSeq" id="WP_207891815.1">
    <property type="nucleotide sequence ID" value="NZ_SMFX01000001.1"/>
</dbReference>
<dbReference type="Gene3D" id="2.40.30.170">
    <property type="match status" value="1"/>
</dbReference>
<dbReference type="Gene3D" id="2.40.420.20">
    <property type="match status" value="1"/>
</dbReference>
<dbReference type="FunFam" id="2.40.30.170:FF:000010">
    <property type="entry name" value="Efflux RND transporter periplasmic adaptor subunit"/>
    <property type="match status" value="1"/>
</dbReference>
<dbReference type="EMBL" id="SMFX01000001">
    <property type="protein sequence ID" value="TCK17865.1"/>
    <property type="molecule type" value="Genomic_DNA"/>
</dbReference>
<dbReference type="GO" id="GO:0060003">
    <property type="term" value="P:copper ion export"/>
    <property type="evidence" value="ECO:0007669"/>
    <property type="project" value="TreeGrafter"/>
</dbReference>
<accession>A0A4R1HC97</accession>
<feature type="region of interest" description="Disordered" evidence="3">
    <location>
        <begin position="24"/>
        <end position="48"/>
    </location>
</feature>
<dbReference type="GO" id="GO:0022857">
    <property type="term" value="F:transmembrane transporter activity"/>
    <property type="evidence" value="ECO:0007669"/>
    <property type="project" value="InterPro"/>
</dbReference>
<dbReference type="Gene3D" id="2.40.50.100">
    <property type="match status" value="1"/>
</dbReference>
<evidence type="ECO:0000256" key="2">
    <source>
        <dbReference type="ARBA" id="ARBA00022448"/>
    </source>
</evidence>
<dbReference type="Gene3D" id="1.10.287.470">
    <property type="entry name" value="Helix hairpin bin"/>
    <property type="match status" value="1"/>
</dbReference>
<dbReference type="GO" id="GO:0016020">
    <property type="term" value="C:membrane"/>
    <property type="evidence" value="ECO:0007669"/>
    <property type="project" value="InterPro"/>
</dbReference>
<organism evidence="7 8">
    <name type="scientific">Thiogranum longum</name>
    <dbReference type="NCBI Taxonomy" id="1537524"/>
    <lineage>
        <taxon>Bacteria</taxon>
        <taxon>Pseudomonadati</taxon>
        <taxon>Pseudomonadota</taxon>
        <taxon>Gammaproteobacteria</taxon>
        <taxon>Chromatiales</taxon>
        <taxon>Ectothiorhodospiraceae</taxon>
        <taxon>Thiogranum</taxon>
    </lineage>
</organism>
<dbReference type="InterPro" id="IPR006143">
    <property type="entry name" value="RND_pump_MFP"/>
</dbReference>
<feature type="compositionally biased region" description="Basic and acidic residues" evidence="3">
    <location>
        <begin position="24"/>
        <end position="46"/>
    </location>
</feature>
<gene>
    <name evidence="7" type="ORF">DFR30_1117</name>
</gene>
<protein>
    <submittedName>
        <fullName evidence="7">RND family efflux transporter MFP subunit</fullName>
    </submittedName>
</protein>
<dbReference type="GO" id="GO:0046914">
    <property type="term" value="F:transition metal ion binding"/>
    <property type="evidence" value="ECO:0007669"/>
    <property type="project" value="TreeGrafter"/>
</dbReference>
<comment type="caution">
    <text evidence="7">The sequence shown here is derived from an EMBL/GenBank/DDBJ whole genome shotgun (WGS) entry which is preliminary data.</text>
</comment>
<dbReference type="Pfam" id="PF25973">
    <property type="entry name" value="BSH_CzcB"/>
    <property type="match status" value="1"/>
</dbReference>
<dbReference type="SUPFAM" id="SSF111369">
    <property type="entry name" value="HlyD-like secretion proteins"/>
    <property type="match status" value="1"/>
</dbReference>
<dbReference type="PANTHER" id="PTHR30097:SF4">
    <property type="entry name" value="SLR6042 PROTEIN"/>
    <property type="match status" value="1"/>
</dbReference>
<dbReference type="PANTHER" id="PTHR30097">
    <property type="entry name" value="CATION EFFLUX SYSTEM PROTEIN CUSB"/>
    <property type="match status" value="1"/>
</dbReference>
<keyword evidence="2" id="KW-0813">Transport</keyword>
<evidence type="ECO:0000256" key="4">
    <source>
        <dbReference type="SAM" id="SignalP"/>
    </source>
</evidence>
<keyword evidence="4" id="KW-0732">Signal</keyword>
<feature type="chain" id="PRO_5020635065" evidence="4">
    <location>
        <begin position="22"/>
        <end position="383"/>
    </location>
</feature>
<evidence type="ECO:0000256" key="1">
    <source>
        <dbReference type="ARBA" id="ARBA00009477"/>
    </source>
</evidence>
<reference evidence="7 8" key="1">
    <citation type="submission" date="2019-03" db="EMBL/GenBank/DDBJ databases">
        <title>Genomic Encyclopedia of Type Strains, Phase IV (KMG-IV): sequencing the most valuable type-strain genomes for metagenomic binning, comparative biology and taxonomic classification.</title>
        <authorList>
            <person name="Goeker M."/>
        </authorList>
    </citation>
    <scope>NUCLEOTIDE SEQUENCE [LARGE SCALE GENOMIC DNA]</scope>
    <source>
        <strain evidence="7 8">DSM 19610</strain>
    </source>
</reference>
<dbReference type="GO" id="GO:0030288">
    <property type="term" value="C:outer membrane-bounded periplasmic space"/>
    <property type="evidence" value="ECO:0007669"/>
    <property type="project" value="TreeGrafter"/>
</dbReference>
<evidence type="ECO:0000259" key="6">
    <source>
        <dbReference type="Pfam" id="PF25973"/>
    </source>
</evidence>
<dbReference type="InterPro" id="IPR058647">
    <property type="entry name" value="BSH_CzcB-like"/>
</dbReference>
<evidence type="ECO:0000313" key="8">
    <source>
        <dbReference type="Proteomes" id="UP000295707"/>
    </source>
</evidence>
<feature type="signal peptide" evidence="4">
    <location>
        <begin position="1"/>
        <end position="21"/>
    </location>
</feature>
<name>A0A4R1HC97_9GAMM</name>
<dbReference type="AlphaFoldDB" id="A0A4R1HC97"/>
<keyword evidence="8" id="KW-1185">Reference proteome</keyword>
<proteinExistence type="inferred from homology"/>
<dbReference type="Proteomes" id="UP000295707">
    <property type="component" value="Unassembled WGS sequence"/>
</dbReference>
<dbReference type="GO" id="GO:0015679">
    <property type="term" value="P:plasma membrane copper ion transport"/>
    <property type="evidence" value="ECO:0007669"/>
    <property type="project" value="TreeGrafter"/>
</dbReference>
<comment type="similarity">
    <text evidence="1">Belongs to the membrane fusion protein (MFP) (TC 8.A.1) family.</text>
</comment>
<dbReference type="NCBIfam" id="TIGR01730">
    <property type="entry name" value="RND_mfp"/>
    <property type="match status" value="1"/>
</dbReference>
<dbReference type="Pfam" id="PF25954">
    <property type="entry name" value="Beta-barrel_RND_2"/>
    <property type="match status" value="1"/>
</dbReference>
<evidence type="ECO:0000256" key="3">
    <source>
        <dbReference type="SAM" id="MobiDB-lite"/>
    </source>
</evidence>
<dbReference type="InterPro" id="IPR058792">
    <property type="entry name" value="Beta-barrel_RND_2"/>
</dbReference>
<sequence length="383" mass="42544">MHYSHLLVLLFALGSGSLLFAADDERGHEESGHKEERHNERGHEQEGAAALSEVQIRTAGIEIMTVQHSNITDIINAPGEVALNAYRTTKVTPRIEAQILQRHARLGDTVTAGQELVTLSSVEVAQVQGELLVNDREWKRVKKLGRKVVSERRYIEAQVARQQAHARLQAYGMTDTQIQSLLKQSDSSRATGELVLLSPQRGTVIRDDFIVGELAEPGRELFVITDETTLWVDARLTPEDAANIRVGAPARIKVNDRWLDGEVVQARHALDESTRTLSVRVQVANPDDQLHPGQFVSVEIQSAQRKPGIAVPLAAVLRSPDGDWQVFIEEQPGRYEPKEIEVLRTVGKRMVIDGLEDGERIVSKGAFFIQSEIAKGGFEVHNH</sequence>
<evidence type="ECO:0000259" key="5">
    <source>
        <dbReference type="Pfam" id="PF25954"/>
    </source>
</evidence>
<feature type="domain" description="CzcB-like barrel-sandwich hybrid" evidence="6">
    <location>
        <begin position="87"/>
        <end position="226"/>
    </location>
</feature>